<evidence type="ECO:0000313" key="3">
    <source>
        <dbReference type="Proteomes" id="UP000734511"/>
    </source>
</evidence>
<protein>
    <recommendedName>
        <fullName evidence="4">Secreted protein</fullName>
    </recommendedName>
</protein>
<dbReference type="EMBL" id="JAATEJ010000008">
    <property type="protein sequence ID" value="NJP44335.1"/>
    <property type="molecule type" value="Genomic_DNA"/>
</dbReference>
<keyword evidence="1" id="KW-0732">Signal</keyword>
<comment type="caution">
    <text evidence="2">The sequence shown here is derived from an EMBL/GenBank/DDBJ whole genome shotgun (WGS) entry which is preliminary data.</text>
</comment>
<gene>
    <name evidence="2" type="ORF">HCN08_13130</name>
</gene>
<evidence type="ECO:0000256" key="1">
    <source>
        <dbReference type="SAM" id="SignalP"/>
    </source>
</evidence>
<reference evidence="2 3" key="1">
    <citation type="submission" date="2020-03" db="EMBL/GenBank/DDBJ databases">
        <title>WGS of actinomycetes isolated from Thailand.</title>
        <authorList>
            <person name="Thawai C."/>
        </authorList>
    </citation>
    <scope>NUCLEOTIDE SEQUENCE [LARGE SCALE GENOMIC DNA]</scope>
    <source>
        <strain evidence="2 3">PRB2-1</strain>
    </source>
</reference>
<dbReference type="Proteomes" id="UP000734511">
    <property type="component" value="Unassembled WGS sequence"/>
</dbReference>
<evidence type="ECO:0008006" key="4">
    <source>
        <dbReference type="Google" id="ProtNLM"/>
    </source>
</evidence>
<dbReference type="InterPro" id="IPR006311">
    <property type="entry name" value="TAT_signal"/>
</dbReference>
<dbReference type="RefSeq" id="WP_167983200.1">
    <property type="nucleotide sequence ID" value="NZ_JAATEJ010000008.1"/>
</dbReference>
<sequence>MSSGIRTTGRSLRRKVVALLSATAAVVLLAAVAPQSASADTLRTFNVALSCSYGLPYGLSVDNGSGWYYPDGSSYASGGVKFFTVSIPASATSLAINTGFCETDPQTPMWEGYRYSITPGTSTISATGYCLDEYVYPGPFVRYCSLSGLTYS</sequence>
<dbReference type="PROSITE" id="PS51318">
    <property type="entry name" value="TAT"/>
    <property type="match status" value="1"/>
</dbReference>
<organism evidence="2 3">
    <name type="scientific">Actinacidiphila epipremni</name>
    <dbReference type="NCBI Taxonomy" id="2053013"/>
    <lineage>
        <taxon>Bacteria</taxon>
        <taxon>Bacillati</taxon>
        <taxon>Actinomycetota</taxon>
        <taxon>Actinomycetes</taxon>
        <taxon>Kitasatosporales</taxon>
        <taxon>Streptomycetaceae</taxon>
        <taxon>Actinacidiphila</taxon>
    </lineage>
</organism>
<name>A0ABX0ZKL9_9ACTN</name>
<evidence type="ECO:0000313" key="2">
    <source>
        <dbReference type="EMBL" id="NJP44335.1"/>
    </source>
</evidence>
<feature type="chain" id="PRO_5045657351" description="Secreted protein" evidence="1">
    <location>
        <begin position="40"/>
        <end position="152"/>
    </location>
</feature>
<feature type="signal peptide" evidence="1">
    <location>
        <begin position="1"/>
        <end position="39"/>
    </location>
</feature>
<keyword evidence="3" id="KW-1185">Reference proteome</keyword>
<proteinExistence type="predicted"/>
<accession>A0ABX0ZKL9</accession>